<evidence type="ECO:0000256" key="1">
    <source>
        <dbReference type="SAM" id="Phobius"/>
    </source>
</evidence>
<evidence type="ECO:0008006" key="4">
    <source>
        <dbReference type="Google" id="ProtNLM"/>
    </source>
</evidence>
<keyword evidence="3" id="KW-1185">Reference proteome</keyword>
<dbReference type="Pfam" id="PF11346">
    <property type="entry name" value="DUF3149"/>
    <property type="match status" value="1"/>
</dbReference>
<protein>
    <recommendedName>
        <fullName evidence="4">DUF3149 domain-containing protein</fullName>
    </recommendedName>
</protein>
<keyword evidence="1" id="KW-0472">Membrane</keyword>
<dbReference type="InterPro" id="IPR021494">
    <property type="entry name" value="DUF3149"/>
</dbReference>
<gene>
    <name evidence="2" type="ORF">SAMN05660831_01868</name>
</gene>
<dbReference type="RefSeq" id="WP_093428501.1">
    <property type="nucleotide sequence ID" value="NZ_FOMJ01000006.1"/>
</dbReference>
<organism evidence="2 3">
    <name type="scientific">Thiohalospira halophila DSM 15071</name>
    <dbReference type="NCBI Taxonomy" id="1123397"/>
    <lineage>
        <taxon>Bacteria</taxon>
        <taxon>Pseudomonadati</taxon>
        <taxon>Pseudomonadota</taxon>
        <taxon>Gammaproteobacteria</taxon>
        <taxon>Thiohalospirales</taxon>
        <taxon>Thiohalospiraceae</taxon>
        <taxon>Thiohalospira</taxon>
    </lineage>
</organism>
<keyword evidence="1" id="KW-1133">Transmembrane helix</keyword>
<accession>A0A1I1TMT6</accession>
<dbReference type="Proteomes" id="UP000198611">
    <property type="component" value="Unassembled WGS sequence"/>
</dbReference>
<evidence type="ECO:0000313" key="3">
    <source>
        <dbReference type="Proteomes" id="UP000198611"/>
    </source>
</evidence>
<keyword evidence="1" id="KW-0812">Transmembrane</keyword>
<sequence length="46" mass="5187">MPALELLFGSWIGLLSVFTVVFAIGMIIFLGVWAVKNVHRAEEHHH</sequence>
<dbReference type="AlphaFoldDB" id="A0A1I1TMT6"/>
<evidence type="ECO:0000313" key="2">
    <source>
        <dbReference type="EMBL" id="SFD56800.1"/>
    </source>
</evidence>
<reference evidence="2 3" key="1">
    <citation type="submission" date="2016-10" db="EMBL/GenBank/DDBJ databases">
        <authorList>
            <person name="de Groot N.N."/>
        </authorList>
    </citation>
    <scope>NUCLEOTIDE SEQUENCE [LARGE SCALE GENOMIC DNA]</scope>
    <source>
        <strain evidence="2 3">HL3</strain>
    </source>
</reference>
<name>A0A1I1TMT6_9GAMM</name>
<dbReference type="EMBL" id="FOMJ01000006">
    <property type="protein sequence ID" value="SFD56800.1"/>
    <property type="molecule type" value="Genomic_DNA"/>
</dbReference>
<feature type="transmembrane region" description="Helical" evidence="1">
    <location>
        <begin position="12"/>
        <end position="35"/>
    </location>
</feature>
<proteinExistence type="predicted"/>